<dbReference type="AlphaFoldDB" id="A0A6I8T2K8"/>
<evidence type="ECO:0008006" key="2">
    <source>
        <dbReference type="Google" id="ProtNLM"/>
    </source>
</evidence>
<protein>
    <recommendedName>
        <fullName evidence="2">Integrin alpha FG-GAP repeat containing 2</fullName>
    </recommendedName>
</protein>
<dbReference type="PANTHER" id="PTHR16317:SF1">
    <property type="entry name" value="KICSTOR COMPLEX PROTEIN ITFG2"/>
    <property type="match status" value="1"/>
</dbReference>
<dbReference type="PANTHER" id="PTHR16317">
    <property type="entry name" value="INTEGRIN ALPHA REPEAT DOMAIN-CONTAINING"/>
    <property type="match status" value="1"/>
</dbReference>
<accession>A0A6I8Q4B2</accession>
<proteinExistence type="predicted"/>
<reference evidence="1" key="1">
    <citation type="journal article" date="2010" name="Science">
        <title>The genome of the Western clawed frog Xenopus tropicalis.</title>
        <authorList>
            <person name="Hellsten U."/>
            <person name="Harland R.M."/>
            <person name="Gilchrist M.J."/>
            <person name="Hendrix D."/>
            <person name="Jurka J."/>
            <person name="Kapitonov V."/>
            <person name="Ovcharenko I."/>
            <person name="Putnam N.H."/>
            <person name="Shu S."/>
            <person name="Taher L."/>
            <person name="Blitz I.L."/>
            <person name="Blumberg B."/>
            <person name="Dichmann D.S."/>
            <person name="Dubchak I."/>
            <person name="Amaya E."/>
            <person name="Detter J.C."/>
            <person name="Fletcher R."/>
            <person name="Gerhard D.S."/>
            <person name="Goodstein D."/>
            <person name="Graves T."/>
            <person name="Grigoriev I.V."/>
            <person name="Grimwood J."/>
            <person name="Kawashima T."/>
            <person name="Lindquist E."/>
            <person name="Lucas S.M."/>
            <person name="Mead P.E."/>
            <person name="Mitros T."/>
            <person name="Ogino H."/>
            <person name="Ohta Y."/>
            <person name="Poliakov A.V."/>
            <person name="Pollet N."/>
            <person name="Robert J."/>
            <person name="Salamov A."/>
            <person name="Sater A.K."/>
            <person name="Schmutz J."/>
            <person name="Terry A."/>
            <person name="Vize P.D."/>
            <person name="Warren W.C."/>
            <person name="Wells D."/>
            <person name="Wills A."/>
            <person name="Wilson R.K."/>
            <person name="Zimmerman L.B."/>
            <person name="Zorn A.M."/>
            <person name="Grainger R."/>
            <person name="Grammer T."/>
            <person name="Khokha M.K."/>
            <person name="Richardson P.M."/>
            <person name="Rokhsar D.S."/>
        </authorList>
    </citation>
    <scope>NUCLEOTIDE SEQUENCE [LARGE SCALE GENOMIC DNA]</scope>
    <source>
        <strain evidence="1">Nigerian</strain>
    </source>
</reference>
<organism evidence="1">
    <name type="scientific">Xenopus tropicalis</name>
    <name type="common">Western clawed frog</name>
    <name type="synonym">Silurana tropicalis</name>
    <dbReference type="NCBI Taxonomy" id="8364"/>
    <lineage>
        <taxon>Eukaryota</taxon>
        <taxon>Metazoa</taxon>
        <taxon>Chordata</taxon>
        <taxon>Craniata</taxon>
        <taxon>Vertebrata</taxon>
        <taxon>Euteleostomi</taxon>
        <taxon>Amphibia</taxon>
        <taxon>Batrachia</taxon>
        <taxon>Anura</taxon>
        <taxon>Pipoidea</taxon>
        <taxon>Pipidae</taxon>
        <taxon>Xenopodinae</taxon>
        <taxon>Xenopus</taxon>
        <taxon>Silurana</taxon>
    </lineage>
</organism>
<sequence>MYFFFPSKNFVIAVSAEGWFHLFDLSAKPEGPLDPLQGDEQKATYTQHLPANTKLALISDIDGDGLCELLLGYTDRVVRAFCWESPPDADLTCGQLVALKKWLLEGQVKLSGGTRGGDADPFLHKLVSAC</sequence>
<accession>A0A6I8T2K8</accession>
<dbReference type="Ensembl" id="ENSXETT00000089574">
    <property type="protein sequence ID" value="ENSXETP00000101379"/>
    <property type="gene ID" value="ENSXETG00000039796"/>
</dbReference>
<evidence type="ECO:0000313" key="1">
    <source>
        <dbReference type="Ensembl" id="ENSXETP00000101379"/>
    </source>
</evidence>
<dbReference type="GeneTree" id="ENSGT00390000005378"/>
<dbReference type="InParanoid" id="A0A6I8T2K8"/>
<dbReference type="Ensembl" id="ENSXETT00000098697">
    <property type="protein sequence ID" value="ENSXETP00000067200"/>
    <property type="gene ID" value="ENSXETG00000039119"/>
</dbReference>
<reference evidence="1" key="2">
    <citation type="submission" date="2020-05" db="UniProtKB">
        <authorList>
            <consortium name="Ensembl"/>
        </authorList>
    </citation>
    <scope>IDENTIFICATION</scope>
</reference>
<name>A0A6I8T2K8_XENTR</name>
<dbReference type="InterPro" id="IPR031793">
    <property type="entry name" value="KICSTOR_ITFG2"/>
</dbReference>
<dbReference type="Pfam" id="PF15907">
    <property type="entry name" value="Itfg2"/>
    <property type="match status" value="1"/>
</dbReference>